<protein>
    <submittedName>
        <fullName evidence="2">Amino-acid N-acetyltransferase</fullName>
    </submittedName>
</protein>
<dbReference type="Gene3D" id="3.40.630.30">
    <property type="match status" value="1"/>
</dbReference>
<dbReference type="PROSITE" id="PS51186">
    <property type="entry name" value="GNAT"/>
    <property type="match status" value="1"/>
</dbReference>
<sequence>MFTVCRAVTEDVDRIQEILRHAGLNEQGIEEHLPYFLVVEDPAVEPVRLVGTAGMEVYGDRGLLRSFVMEKNSWNAKSAIELVEKVLNFARQSGLVEVYLLAGISGSIFEHFGFHSVEWEEIPEDIRNSEHLHQSELAGKELFVLRKVLVSVGEE</sequence>
<dbReference type="RefSeq" id="WP_091736493.1">
    <property type="nucleotide sequence ID" value="NZ_FNNQ01000003.1"/>
</dbReference>
<evidence type="ECO:0000259" key="1">
    <source>
        <dbReference type="PROSITE" id="PS51186"/>
    </source>
</evidence>
<dbReference type="InterPro" id="IPR016181">
    <property type="entry name" value="Acyl_CoA_acyltransferase"/>
</dbReference>
<dbReference type="SUPFAM" id="SSF55729">
    <property type="entry name" value="Acyl-CoA N-acyltransferases (Nat)"/>
    <property type="match status" value="1"/>
</dbReference>
<proteinExistence type="predicted"/>
<dbReference type="OrthoDB" id="2678531at2"/>
<evidence type="ECO:0000313" key="2">
    <source>
        <dbReference type="EMBL" id="SDW40695.1"/>
    </source>
</evidence>
<evidence type="ECO:0000313" key="3">
    <source>
        <dbReference type="Proteomes" id="UP000198534"/>
    </source>
</evidence>
<organism evidence="2 3">
    <name type="scientific">Marininema mesophilum</name>
    <dbReference type="NCBI Taxonomy" id="1048340"/>
    <lineage>
        <taxon>Bacteria</taxon>
        <taxon>Bacillati</taxon>
        <taxon>Bacillota</taxon>
        <taxon>Bacilli</taxon>
        <taxon>Bacillales</taxon>
        <taxon>Thermoactinomycetaceae</taxon>
        <taxon>Marininema</taxon>
    </lineage>
</organism>
<dbReference type="GO" id="GO:0016747">
    <property type="term" value="F:acyltransferase activity, transferring groups other than amino-acyl groups"/>
    <property type="evidence" value="ECO:0007669"/>
    <property type="project" value="InterPro"/>
</dbReference>
<dbReference type="InterPro" id="IPR000182">
    <property type="entry name" value="GNAT_dom"/>
</dbReference>
<dbReference type="EMBL" id="FNNQ01000003">
    <property type="protein sequence ID" value="SDW40695.1"/>
    <property type="molecule type" value="Genomic_DNA"/>
</dbReference>
<feature type="domain" description="N-acetyltransferase" evidence="1">
    <location>
        <begin position="3"/>
        <end position="133"/>
    </location>
</feature>
<gene>
    <name evidence="2" type="ORF">SAMN05444487_10372</name>
</gene>
<keyword evidence="2" id="KW-0808">Transferase</keyword>
<accession>A0A1H2TAH4</accession>
<reference evidence="2 3" key="1">
    <citation type="submission" date="2016-10" db="EMBL/GenBank/DDBJ databases">
        <authorList>
            <person name="de Groot N.N."/>
        </authorList>
    </citation>
    <scope>NUCLEOTIDE SEQUENCE [LARGE SCALE GENOMIC DNA]</scope>
    <source>
        <strain evidence="2 3">DSM 45610</strain>
    </source>
</reference>
<dbReference type="AlphaFoldDB" id="A0A1H2TAH4"/>
<dbReference type="Proteomes" id="UP000198534">
    <property type="component" value="Unassembled WGS sequence"/>
</dbReference>
<keyword evidence="3" id="KW-1185">Reference proteome</keyword>
<name>A0A1H2TAH4_9BACL</name>
<dbReference type="STRING" id="1048340.SAMN05444487_10372"/>